<dbReference type="EMBL" id="CP000379">
    <property type="protein sequence ID" value="ABF79837.1"/>
    <property type="molecule type" value="Genomic_DNA"/>
</dbReference>
<feature type="transmembrane region" description="Helical" evidence="4">
    <location>
        <begin position="211"/>
        <end position="234"/>
    </location>
</feature>
<dbReference type="PRINTS" id="PR00344">
    <property type="entry name" value="BCTRLSENSOR"/>
</dbReference>
<dbReference type="SUPFAM" id="SSF55874">
    <property type="entry name" value="ATPase domain of HSP90 chaperone/DNA topoisomerase II/histidine kinase"/>
    <property type="match status" value="1"/>
</dbReference>
<evidence type="ECO:0000256" key="2">
    <source>
        <dbReference type="ARBA" id="ARBA00012438"/>
    </source>
</evidence>
<sequence>MGITDHQHIIGRLATWLAGSPTGTWPPYRRRVSRAAGDAYDRFFQDSSIAIRVLGQKAAQHEAMLATLGATALSAPPPHMLDTLRTRMPQLDGLEFRPPGAGRHDASLAVRRSPPRDATTFSIEFAGDGYWLAADSGWAVRIDPGQLLAPGDWPDSLASAALHLQGRAFELLHRDAPATPFGWTMHVEKHLPARPQAYVLTTTRTLTAADLPWLSIALWNVVAALLVLGALGAWRLRDARRREHARARLDGVTRLDTLGEMAAGLAHELNQPLTAIVTHTRAAERMLDTPSERDSVRRALQTSVAQAKRAAAILDRLRTAMTSSRDDARRALDPDALMASLLFLHADDAAREHVALTWRNAAPRARPLADPVAVEQILHNLIRNARDVLAGAPRGEIRVSGARDGRHYRFSVTDTGPGVPDDALPRLFEPFFTTRTDGLGLGLPLCDTLAQRQDGALTIRNLPSGGAEAVLLLPMAREGHG</sequence>
<dbReference type="InterPro" id="IPR004358">
    <property type="entry name" value="Sig_transdc_His_kin-like_C"/>
</dbReference>
<evidence type="ECO:0000256" key="1">
    <source>
        <dbReference type="ARBA" id="ARBA00000085"/>
    </source>
</evidence>
<evidence type="ECO:0000256" key="4">
    <source>
        <dbReference type="SAM" id="Phobius"/>
    </source>
</evidence>
<dbReference type="Gene3D" id="3.30.565.10">
    <property type="entry name" value="Histidine kinase-like ATPase, C-terminal domain"/>
    <property type="match status" value="1"/>
</dbReference>
<dbReference type="AlphaFoldDB" id="A0A0H2Y025"/>
<evidence type="ECO:0000256" key="3">
    <source>
        <dbReference type="ARBA" id="ARBA00022553"/>
    </source>
</evidence>
<gene>
    <name evidence="6" type="ordered locus">Bcen_4962</name>
</gene>
<dbReference type="Pfam" id="PF00512">
    <property type="entry name" value="HisKA"/>
    <property type="match status" value="1"/>
</dbReference>
<accession>A0A0H2Y025</accession>
<reference evidence="6" key="1">
    <citation type="submission" date="2006-05" db="EMBL/GenBank/DDBJ databases">
        <title>Complete sequence of chromosome 2 of Burkholderia cenocepacia AU 1054.</title>
        <authorList>
            <consortium name="US DOE Joint Genome Institute"/>
            <person name="Copeland A."/>
            <person name="Lucas S."/>
            <person name="Lapidus A."/>
            <person name="Barry K."/>
            <person name="Detter J.C."/>
            <person name="Glavina del Rio T."/>
            <person name="Hammon N."/>
            <person name="Israni S."/>
            <person name="Dalin E."/>
            <person name="Tice H."/>
            <person name="Pitluck S."/>
            <person name="Chain P."/>
            <person name="Malfatti S."/>
            <person name="Shin M."/>
            <person name="Vergez L."/>
            <person name="Schmutz J."/>
            <person name="Larimer F."/>
            <person name="Land M."/>
            <person name="Hauser L."/>
            <person name="Kyrpides N."/>
            <person name="Lykidis A."/>
            <person name="LiPuma J.J."/>
            <person name="Konstantinidis K."/>
            <person name="Tiedje J.M."/>
            <person name="Richardson P."/>
        </authorList>
    </citation>
    <scope>NUCLEOTIDE SEQUENCE [LARGE SCALE GENOMIC DNA]</scope>
    <source>
        <strain evidence="6">AU 1054</strain>
    </source>
</reference>
<keyword evidence="3" id="KW-0597">Phosphoprotein</keyword>
<keyword evidence="6" id="KW-0808">Transferase</keyword>
<dbReference type="Pfam" id="PF02518">
    <property type="entry name" value="HATPase_c"/>
    <property type="match status" value="1"/>
</dbReference>
<protein>
    <recommendedName>
        <fullName evidence="2">histidine kinase</fullName>
        <ecNumber evidence="2">2.7.13.3</ecNumber>
    </recommendedName>
</protein>
<keyword evidence="4" id="KW-0812">Transmembrane</keyword>
<dbReference type="InterPro" id="IPR036890">
    <property type="entry name" value="HATPase_C_sf"/>
</dbReference>
<organism evidence="6">
    <name type="scientific">Burkholderia orbicola (strain AU 1054)</name>
    <dbReference type="NCBI Taxonomy" id="331271"/>
    <lineage>
        <taxon>Bacteria</taxon>
        <taxon>Pseudomonadati</taxon>
        <taxon>Pseudomonadota</taxon>
        <taxon>Betaproteobacteria</taxon>
        <taxon>Burkholderiales</taxon>
        <taxon>Burkholderiaceae</taxon>
        <taxon>Burkholderia</taxon>
        <taxon>Burkholderia cepacia complex</taxon>
        <taxon>Burkholderia orbicola</taxon>
    </lineage>
</organism>
<dbReference type="Gene3D" id="1.10.287.130">
    <property type="match status" value="1"/>
</dbReference>
<dbReference type="SMART" id="SM00388">
    <property type="entry name" value="HisKA"/>
    <property type="match status" value="1"/>
</dbReference>
<dbReference type="InterPro" id="IPR003661">
    <property type="entry name" value="HisK_dim/P_dom"/>
</dbReference>
<keyword evidence="4" id="KW-0472">Membrane</keyword>
<feature type="domain" description="Histidine kinase" evidence="5">
    <location>
        <begin position="264"/>
        <end position="477"/>
    </location>
</feature>
<proteinExistence type="predicted"/>
<evidence type="ECO:0000313" key="6">
    <source>
        <dbReference type="EMBL" id="ABF79837.1"/>
    </source>
</evidence>
<dbReference type="HOGENOM" id="CLU_021900_0_0_4"/>
<dbReference type="SUPFAM" id="SSF47384">
    <property type="entry name" value="Homodimeric domain of signal transducing histidine kinase"/>
    <property type="match status" value="1"/>
</dbReference>
<dbReference type="PROSITE" id="PS50109">
    <property type="entry name" value="HIS_KIN"/>
    <property type="match status" value="1"/>
</dbReference>
<evidence type="ECO:0000259" key="5">
    <source>
        <dbReference type="PROSITE" id="PS50109"/>
    </source>
</evidence>
<dbReference type="InterPro" id="IPR005467">
    <property type="entry name" value="His_kinase_dom"/>
</dbReference>
<dbReference type="InterPro" id="IPR003594">
    <property type="entry name" value="HATPase_dom"/>
</dbReference>
<dbReference type="CDD" id="cd00082">
    <property type="entry name" value="HisKA"/>
    <property type="match status" value="1"/>
</dbReference>
<name>A0A0H2Y025_BURO1</name>
<keyword evidence="4" id="KW-1133">Transmembrane helix</keyword>
<dbReference type="PANTHER" id="PTHR43065">
    <property type="entry name" value="SENSOR HISTIDINE KINASE"/>
    <property type="match status" value="1"/>
</dbReference>
<keyword evidence="6" id="KW-0418">Kinase</keyword>
<dbReference type="SMART" id="SM00387">
    <property type="entry name" value="HATPase_c"/>
    <property type="match status" value="1"/>
</dbReference>
<dbReference type="GO" id="GO:0000155">
    <property type="term" value="F:phosphorelay sensor kinase activity"/>
    <property type="evidence" value="ECO:0007669"/>
    <property type="project" value="InterPro"/>
</dbReference>
<dbReference type="EC" id="2.7.13.3" evidence="2"/>
<dbReference type="InterPro" id="IPR036097">
    <property type="entry name" value="HisK_dim/P_sf"/>
</dbReference>
<comment type="catalytic activity">
    <reaction evidence="1">
        <text>ATP + protein L-histidine = ADP + protein N-phospho-L-histidine.</text>
        <dbReference type="EC" id="2.7.13.3"/>
    </reaction>
</comment>